<dbReference type="GO" id="GO:0050660">
    <property type="term" value="F:flavin adenine dinucleotide binding"/>
    <property type="evidence" value="ECO:0007669"/>
    <property type="project" value="InterPro"/>
</dbReference>
<dbReference type="Pfam" id="PF05199">
    <property type="entry name" value="GMC_oxred_C"/>
    <property type="match status" value="1"/>
</dbReference>
<dbReference type="GO" id="GO:0008812">
    <property type="term" value="F:choline dehydrogenase activity"/>
    <property type="evidence" value="ECO:0007669"/>
    <property type="project" value="UniProtKB-EC"/>
</dbReference>
<evidence type="ECO:0000259" key="7">
    <source>
        <dbReference type="PROSITE" id="PS00623"/>
    </source>
</evidence>
<dbReference type="PANTHER" id="PTHR11552">
    <property type="entry name" value="GLUCOSE-METHANOL-CHOLINE GMC OXIDOREDUCTASE"/>
    <property type="match status" value="1"/>
</dbReference>
<reference evidence="9 10" key="1">
    <citation type="submission" date="2020-08" db="EMBL/GenBank/DDBJ databases">
        <title>Genomic Encyclopedia of Type Strains, Phase IV (KMG-IV): sequencing the most valuable type-strain genomes for metagenomic binning, comparative biology and taxonomic classification.</title>
        <authorList>
            <person name="Goeker M."/>
        </authorList>
    </citation>
    <scope>NUCLEOTIDE SEQUENCE [LARGE SCALE GENOMIC DNA]</scope>
    <source>
        <strain evidence="9 10">DSM 16268</strain>
    </source>
</reference>
<evidence type="ECO:0000259" key="8">
    <source>
        <dbReference type="PROSITE" id="PS00624"/>
    </source>
</evidence>
<dbReference type="PROSITE" id="PS00624">
    <property type="entry name" value="GMC_OXRED_2"/>
    <property type="match status" value="1"/>
</dbReference>
<keyword evidence="3 6" id="KW-0285">Flavoprotein</keyword>
<dbReference type="PIRSF" id="PIRSF000137">
    <property type="entry name" value="Alcohol_oxidase"/>
    <property type="match status" value="1"/>
</dbReference>
<sequence>MDYDYIVVGGGSSGCVTAWRLVKDHGAKVLMLEAGHLDRSMLFSMPAGFFKMLGGSPYLNIYESEPQALLGGRTTKVPQANVLGGGSSVNAMIYMRGKPSEYEEWDVASGGAGWGWRDMLAHYTRLEGNQRLYGPAHGIDGPLKVSDHLYICDMAHIFLKTMQGMGVPYTNDFNAGNQYGAGFMQLTTHKGKRCSAARAFIDPIRKDKRFSLKTGAKVTRLLFDGDRAIGVEYVQNGQVHKAHAANEVVLAAGSYVSPKLLMLSGIGPADHLRKHGIDVKVDLPGVGRNLQDHHEVPVSAYTNGAYGYFGEERGVKMLINGIQYLLFGSGPVASNGAETCAFVNPETRTDDTTVKIYCVAMIYLDRDVSDVPPGHGVTFTCCLMRPKARGYVELRSADPMQNALINPNFLGHPDDLRIEIAALRYGREILASRPMSDTIAREVLPGPDAQTDEELAAFCRRTVKTNYHPVGTCKMGHDGDPMAVVTPELAVRGIRNLRVFDASIMPNLISANTNAPTMAIADKAVGLMMGEPRPAPVAI</sequence>
<evidence type="ECO:0000256" key="1">
    <source>
        <dbReference type="ARBA" id="ARBA00001974"/>
    </source>
</evidence>
<dbReference type="PANTHER" id="PTHR11552:SF147">
    <property type="entry name" value="CHOLINE DEHYDROGENASE, MITOCHONDRIAL"/>
    <property type="match status" value="1"/>
</dbReference>
<dbReference type="RefSeq" id="WP_183852423.1">
    <property type="nucleotide sequence ID" value="NZ_JACHOO010000001.1"/>
</dbReference>
<feature type="binding site" evidence="5">
    <location>
        <position position="82"/>
    </location>
    <ligand>
        <name>FAD</name>
        <dbReference type="ChEBI" id="CHEBI:57692"/>
    </ligand>
</feature>
<dbReference type="InterPro" id="IPR012132">
    <property type="entry name" value="GMC_OxRdtase"/>
</dbReference>
<dbReference type="SUPFAM" id="SSF54373">
    <property type="entry name" value="FAD-linked reductases, C-terminal domain"/>
    <property type="match status" value="1"/>
</dbReference>
<comment type="cofactor">
    <cofactor evidence="1 5">
        <name>FAD</name>
        <dbReference type="ChEBI" id="CHEBI:57692"/>
    </cofactor>
</comment>
<dbReference type="InterPro" id="IPR000172">
    <property type="entry name" value="GMC_OxRdtase_N"/>
</dbReference>
<evidence type="ECO:0000256" key="5">
    <source>
        <dbReference type="PIRSR" id="PIRSR000137-2"/>
    </source>
</evidence>
<comment type="similarity">
    <text evidence="2 6">Belongs to the GMC oxidoreductase family.</text>
</comment>
<dbReference type="Gene3D" id="3.30.560.10">
    <property type="entry name" value="Glucose Oxidase, domain 3"/>
    <property type="match status" value="1"/>
</dbReference>
<evidence type="ECO:0000256" key="4">
    <source>
        <dbReference type="ARBA" id="ARBA00022827"/>
    </source>
</evidence>
<protein>
    <submittedName>
        <fullName evidence="9">Choline dehydrogenase</fullName>
        <ecNumber evidence="9">1.1.99.1</ecNumber>
    </submittedName>
</protein>
<dbReference type="Pfam" id="PF00732">
    <property type="entry name" value="GMC_oxred_N"/>
    <property type="match status" value="1"/>
</dbReference>
<evidence type="ECO:0000313" key="9">
    <source>
        <dbReference type="EMBL" id="MBB5751605.1"/>
    </source>
</evidence>
<dbReference type="InterPro" id="IPR007867">
    <property type="entry name" value="GMC_OxRtase_C"/>
</dbReference>
<feature type="domain" description="Glucose-methanol-choline oxidoreductase N-terminal" evidence="8">
    <location>
        <begin position="253"/>
        <end position="267"/>
    </location>
</feature>
<name>A0A7W9CTG4_9HYPH</name>
<feature type="domain" description="Glucose-methanol-choline oxidoreductase N-terminal" evidence="7">
    <location>
        <begin position="80"/>
        <end position="103"/>
    </location>
</feature>
<evidence type="ECO:0000256" key="2">
    <source>
        <dbReference type="ARBA" id="ARBA00010790"/>
    </source>
</evidence>
<dbReference type="PROSITE" id="PS00623">
    <property type="entry name" value="GMC_OXRED_1"/>
    <property type="match status" value="1"/>
</dbReference>
<dbReference type="Gene3D" id="3.50.50.60">
    <property type="entry name" value="FAD/NAD(P)-binding domain"/>
    <property type="match status" value="1"/>
</dbReference>
<feature type="binding site" evidence="5">
    <location>
        <position position="218"/>
    </location>
    <ligand>
        <name>FAD</name>
        <dbReference type="ChEBI" id="CHEBI:57692"/>
    </ligand>
</feature>
<evidence type="ECO:0000256" key="6">
    <source>
        <dbReference type="RuleBase" id="RU003968"/>
    </source>
</evidence>
<evidence type="ECO:0000256" key="3">
    <source>
        <dbReference type="ARBA" id="ARBA00022630"/>
    </source>
</evidence>
<dbReference type="InterPro" id="IPR036188">
    <property type="entry name" value="FAD/NAD-bd_sf"/>
</dbReference>
<keyword evidence="9" id="KW-0560">Oxidoreductase</keyword>
<keyword evidence="10" id="KW-1185">Reference proteome</keyword>
<dbReference type="SUPFAM" id="SSF51905">
    <property type="entry name" value="FAD/NAD(P)-binding domain"/>
    <property type="match status" value="1"/>
</dbReference>
<proteinExistence type="inferred from homology"/>
<gene>
    <name evidence="9" type="ORF">GGQ63_000648</name>
</gene>
<dbReference type="AlphaFoldDB" id="A0A7W9CTG4"/>
<dbReference type="Proteomes" id="UP000523821">
    <property type="component" value="Unassembled WGS sequence"/>
</dbReference>
<dbReference type="EMBL" id="JACHOO010000001">
    <property type="protein sequence ID" value="MBB5751605.1"/>
    <property type="molecule type" value="Genomic_DNA"/>
</dbReference>
<evidence type="ECO:0000313" key="10">
    <source>
        <dbReference type="Proteomes" id="UP000523821"/>
    </source>
</evidence>
<comment type="caution">
    <text evidence="9">The sequence shown here is derived from an EMBL/GenBank/DDBJ whole genome shotgun (WGS) entry which is preliminary data.</text>
</comment>
<dbReference type="EC" id="1.1.99.1" evidence="9"/>
<keyword evidence="4 5" id="KW-0274">FAD</keyword>
<organism evidence="9 10">
    <name type="scientific">Prosthecomicrobium pneumaticum</name>
    <dbReference type="NCBI Taxonomy" id="81895"/>
    <lineage>
        <taxon>Bacteria</taxon>
        <taxon>Pseudomonadati</taxon>
        <taxon>Pseudomonadota</taxon>
        <taxon>Alphaproteobacteria</taxon>
        <taxon>Hyphomicrobiales</taxon>
        <taxon>Kaistiaceae</taxon>
        <taxon>Prosthecomicrobium</taxon>
    </lineage>
</organism>
<accession>A0A7W9CTG4</accession>